<dbReference type="Pfam" id="PF09664">
    <property type="entry name" value="DUF2399"/>
    <property type="match status" value="1"/>
</dbReference>
<dbReference type="Pfam" id="PF11796">
    <property type="entry name" value="DUF3323"/>
    <property type="match status" value="1"/>
</dbReference>
<dbReference type="EMBL" id="CANL01000005">
    <property type="protein sequence ID" value="CCM62822.1"/>
    <property type="molecule type" value="Genomic_DNA"/>
</dbReference>
<comment type="caution">
    <text evidence="3">The sequence shown here is derived from an EMBL/GenBank/DDBJ whole genome shotgun (WGS) entry which is preliminary data.</text>
</comment>
<dbReference type="InterPro" id="IPR024465">
    <property type="entry name" value="DUF2399"/>
</dbReference>
<keyword evidence="4" id="KW-1185">Reference proteome</keyword>
<dbReference type="STRING" id="1229780.BN381_130380"/>
<evidence type="ECO:0000313" key="4">
    <source>
        <dbReference type="Proteomes" id="UP000018291"/>
    </source>
</evidence>
<proteinExistence type="predicted"/>
<dbReference type="HOGENOM" id="CLU_035709_0_0_11"/>
<sequence length="431" mass="45764">MSDERRVAARAALRGAEYGPLWVKARRRLERNGLSLEGTPLRLDGLDLAQRPAIAGLLGTSAAGDKPLSVRLENLDGRLRRGAAAVGLVEWLEALDGPIRNRPAERAGAQAERETSWSRTEAHPMLVERGELRAWIAEVRRSGAATRMAGSVSAGAELASRVLDVVAVLPASHITLAQLGAQLTGDAHALDRDRALGRLVDSALRAISAVADEESDTGTRGEVTSVGGANDWRRRWARQGVICDDLSVSTLVLNLPTSGTDLIAAVLSDHASCGEPVRLTLRQLAEAELGIKKGTLVRICENPSVVAHAATTLEGDSAPLVCVEGQPNTAVLRLLDLLTADGAVFAYHGDFDWGGLRIAKAIIDRYDVNPWRFGVDDYLAAAPSGTLTLGPPATGVAAPWSPGLVEAMTAHNVAIHEEQVLDHLLADLTTR</sequence>
<gene>
    <name evidence="3" type="ORF">BN381_130380</name>
</gene>
<evidence type="ECO:0008006" key="5">
    <source>
        <dbReference type="Google" id="ProtNLM"/>
    </source>
</evidence>
<accession>R4Z2M4</accession>
<dbReference type="Proteomes" id="UP000018291">
    <property type="component" value="Unassembled WGS sequence"/>
</dbReference>
<dbReference type="eggNOG" id="COG4924">
    <property type="taxonomic scope" value="Bacteria"/>
</dbReference>
<feature type="domain" description="DUF2399" evidence="1">
    <location>
        <begin position="278"/>
        <end position="428"/>
    </location>
</feature>
<dbReference type="RefSeq" id="WP_012224540.1">
    <property type="nucleotide sequence ID" value="NZ_HG422565.1"/>
</dbReference>
<name>R4Z2M4_9ACTN</name>
<organism evidence="3 4">
    <name type="scientific">Candidatus Neomicrothrix parvicella RN1</name>
    <dbReference type="NCBI Taxonomy" id="1229780"/>
    <lineage>
        <taxon>Bacteria</taxon>
        <taxon>Bacillati</taxon>
        <taxon>Actinomycetota</taxon>
        <taxon>Acidimicrobiia</taxon>
        <taxon>Acidimicrobiales</taxon>
        <taxon>Microthrixaceae</taxon>
        <taxon>Candidatus Neomicrothrix</taxon>
    </lineage>
</organism>
<reference evidence="3 4" key="1">
    <citation type="journal article" date="2013" name="ISME J.">
        <title>Metabolic model for the filamentous 'Candidatus Microthrix parvicella' based on genomic and metagenomic analyses.</title>
        <authorList>
            <person name="Jon McIlroy S."/>
            <person name="Kristiansen R."/>
            <person name="Albertsen M."/>
            <person name="Michael Karst S."/>
            <person name="Rossetti S."/>
            <person name="Lund Nielsen J."/>
            <person name="Tandoi V."/>
            <person name="James Seviour R."/>
            <person name="Nielsen P.H."/>
        </authorList>
    </citation>
    <scope>NUCLEOTIDE SEQUENCE [LARGE SCALE GENOMIC DNA]</scope>
    <source>
        <strain evidence="3 4">RN1</strain>
    </source>
</reference>
<dbReference type="InterPro" id="IPR024466">
    <property type="entry name" value="CHP02679_N"/>
</dbReference>
<feature type="domain" description="Conserved hypothetical protein CHP02679 N terminus" evidence="2">
    <location>
        <begin position="40"/>
        <end position="256"/>
    </location>
</feature>
<protein>
    <recommendedName>
        <fullName evidence="5">TIGR02679 family protein</fullName>
    </recommendedName>
</protein>
<evidence type="ECO:0000259" key="2">
    <source>
        <dbReference type="Pfam" id="PF11796"/>
    </source>
</evidence>
<dbReference type="NCBIfam" id="TIGR02679">
    <property type="entry name" value="TIGR02679 family protein"/>
    <property type="match status" value="1"/>
</dbReference>
<evidence type="ECO:0000313" key="3">
    <source>
        <dbReference type="EMBL" id="CCM62822.1"/>
    </source>
</evidence>
<dbReference type="AlphaFoldDB" id="R4Z2M4"/>
<dbReference type="InterPro" id="IPR013495">
    <property type="entry name" value="CHP02679"/>
</dbReference>
<evidence type="ECO:0000259" key="1">
    <source>
        <dbReference type="Pfam" id="PF09664"/>
    </source>
</evidence>